<comment type="caution">
    <text evidence="3">The sequence shown here is derived from an EMBL/GenBank/DDBJ whole genome shotgun (WGS) entry which is preliminary data.</text>
</comment>
<dbReference type="InterPro" id="IPR036388">
    <property type="entry name" value="WH-like_DNA-bd_sf"/>
</dbReference>
<keyword evidence="4" id="KW-1185">Reference proteome</keyword>
<name>A0ABT8YG04_9HYPH</name>
<reference evidence="3" key="2">
    <citation type="submission" date="2023-07" db="EMBL/GenBank/DDBJ databases">
        <authorList>
            <person name="Shen H."/>
        </authorList>
    </citation>
    <scope>NUCLEOTIDE SEQUENCE</scope>
    <source>
        <strain evidence="3">TNR-22</strain>
    </source>
</reference>
<gene>
    <name evidence="3" type="ORF">Q4481_01490</name>
</gene>
<dbReference type="InterPro" id="IPR036390">
    <property type="entry name" value="WH_DNA-bd_sf"/>
</dbReference>
<evidence type="ECO:0000259" key="2">
    <source>
        <dbReference type="PROSITE" id="PS50931"/>
    </source>
</evidence>
<dbReference type="PANTHER" id="PTHR30537:SF3">
    <property type="entry name" value="TRANSCRIPTIONAL REGULATORY PROTEIN"/>
    <property type="match status" value="1"/>
</dbReference>
<evidence type="ECO:0000313" key="3">
    <source>
        <dbReference type="EMBL" id="MDO6962608.1"/>
    </source>
</evidence>
<dbReference type="Gene3D" id="3.40.190.290">
    <property type="match status" value="1"/>
</dbReference>
<accession>A0ABT8YG04</accession>
<reference evidence="3" key="1">
    <citation type="journal article" date="2015" name="Int. J. Syst. Evol. Microbiol.">
        <title>Rhizobium alvei sp. nov., isolated from a freshwater river.</title>
        <authorList>
            <person name="Sheu S.Y."/>
            <person name="Huang H.W."/>
            <person name="Young C.C."/>
            <person name="Chen W.M."/>
        </authorList>
    </citation>
    <scope>NUCLEOTIDE SEQUENCE</scope>
    <source>
        <strain evidence="3">TNR-22</strain>
    </source>
</reference>
<dbReference type="InterPro" id="IPR000847">
    <property type="entry name" value="LysR_HTH_N"/>
</dbReference>
<dbReference type="PROSITE" id="PS50931">
    <property type="entry name" value="HTH_LYSR"/>
    <property type="match status" value="1"/>
</dbReference>
<dbReference type="Pfam" id="PF00126">
    <property type="entry name" value="HTH_1"/>
    <property type="match status" value="1"/>
</dbReference>
<dbReference type="Gene3D" id="1.10.10.10">
    <property type="entry name" value="Winged helix-like DNA-binding domain superfamily/Winged helix DNA-binding domain"/>
    <property type="match status" value="1"/>
</dbReference>
<sequence>MKNTPWDAYQVFIAVARLGGLTGAGAQLGLSPATVGRRILELEQSIGCPLFRRSQTGYTLTPDGQILFDELREMEAAVRRVEAWREEGGGLVTVRIALGTWVGWLLMENFKALVTDRDRFRIEFSVGERRAQLSHRENHIGIRAFAPEEPNLASRSLGETAYAAYRQKNAGKDDRFIAVDEDNAISNYLRWPYQHRGNDIAVTVDRPRSMLDLVRAGAGVAVLPCFVGDLDPMLERAGGEIVELRHRQWLVTHSDDRSRREIRILSDRIVRLIKDHADLFAGRRPSRAQ</sequence>
<proteinExistence type="inferred from homology"/>
<protein>
    <submittedName>
        <fullName evidence="3">LysR family transcriptional regulator</fullName>
    </submittedName>
</protein>
<organism evidence="3 4">
    <name type="scientific">Rhizobium alvei</name>
    <dbReference type="NCBI Taxonomy" id="1132659"/>
    <lineage>
        <taxon>Bacteria</taxon>
        <taxon>Pseudomonadati</taxon>
        <taxon>Pseudomonadota</taxon>
        <taxon>Alphaproteobacteria</taxon>
        <taxon>Hyphomicrobiales</taxon>
        <taxon>Rhizobiaceae</taxon>
        <taxon>Rhizobium/Agrobacterium group</taxon>
        <taxon>Rhizobium</taxon>
    </lineage>
</organism>
<dbReference type="InterPro" id="IPR058163">
    <property type="entry name" value="LysR-type_TF_proteobact-type"/>
</dbReference>
<feature type="domain" description="HTH lysR-type" evidence="2">
    <location>
        <begin position="10"/>
        <end position="61"/>
    </location>
</feature>
<comment type="similarity">
    <text evidence="1">Belongs to the LysR transcriptional regulatory family.</text>
</comment>
<evidence type="ECO:0000313" key="4">
    <source>
        <dbReference type="Proteomes" id="UP001174932"/>
    </source>
</evidence>
<dbReference type="Proteomes" id="UP001174932">
    <property type="component" value="Unassembled WGS sequence"/>
</dbReference>
<dbReference type="RefSeq" id="WP_304374492.1">
    <property type="nucleotide sequence ID" value="NZ_JAUOZU010000001.1"/>
</dbReference>
<dbReference type="SUPFAM" id="SSF53850">
    <property type="entry name" value="Periplasmic binding protein-like II"/>
    <property type="match status" value="1"/>
</dbReference>
<dbReference type="EMBL" id="JAUOZU010000001">
    <property type="protein sequence ID" value="MDO6962608.1"/>
    <property type="molecule type" value="Genomic_DNA"/>
</dbReference>
<dbReference type="SUPFAM" id="SSF46785">
    <property type="entry name" value="Winged helix' DNA-binding domain"/>
    <property type="match status" value="1"/>
</dbReference>
<dbReference type="PANTHER" id="PTHR30537">
    <property type="entry name" value="HTH-TYPE TRANSCRIPTIONAL REGULATOR"/>
    <property type="match status" value="1"/>
</dbReference>
<evidence type="ECO:0000256" key="1">
    <source>
        <dbReference type="ARBA" id="ARBA00009437"/>
    </source>
</evidence>